<dbReference type="AlphaFoldDB" id="D8TTP9"/>
<keyword evidence="3" id="KW-1185">Reference proteome</keyword>
<protein>
    <submittedName>
        <fullName evidence="2">Extracellular matrix glycoprotein pherophorin-V10</fullName>
    </submittedName>
</protein>
<gene>
    <name evidence="2" type="primary">phV10</name>
    <name evidence="2" type="ORF">VOLCADRAFT_104451</name>
</gene>
<feature type="domain" description="Pherophorin" evidence="1">
    <location>
        <begin position="10"/>
        <end position="113"/>
    </location>
</feature>
<evidence type="ECO:0000313" key="3">
    <source>
        <dbReference type="Proteomes" id="UP000001058"/>
    </source>
</evidence>
<feature type="domain" description="Pherophorin" evidence="1">
    <location>
        <begin position="264"/>
        <end position="413"/>
    </location>
</feature>
<name>D8TTP9_VOLCA</name>
<dbReference type="RefSeq" id="XP_002949794.1">
    <property type="nucleotide sequence ID" value="XM_002949748.1"/>
</dbReference>
<proteinExistence type="predicted"/>
<reference evidence="2 3" key="1">
    <citation type="journal article" date="2010" name="Science">
        <title>Genomic analysis of organismal complexity in the multicellular green alga Volvox carteri.</title>
        <authorList>
            <person name="Prochnik S.E."/>
            <person name="Umen J."/>
            <person name="Nedelcu A.M."/>
            <person name="Hallmann A."/>
            <person name="Miller S.M."/>
            <person name="Nishii I."/>
            <person name="Ferris P."/>
            <person name="Kuo A."/>
            <person name="Mitros T."/>
            <person name="Fritz-Laylin L.K."/>
            <person name="Hellsten U."/>
            <person name="Chapman J."/>
            <person name="Simakov O."/>
            <person name="Rensing S.A."/>
            <person name="Terry A."/>
            <person name="Pangilinan J."/>
            <person name="Kapitonov V."/>
            <person name="Jurka J."/>
            <person name="Salamov A."/>
            <person name="Shapiro H."/>
            <person name="Schmutz J."/>
            <person name="Grimwood J."/>
            <person name="Lindquist E."/>
            <person name="Lucas S."/>
            <person name="Grigoriev I.V."/>
            <person name="Schmitt R."/>
            <person name="Kirk D."/>
            <person name="Rokhsar D.S."/>
        </authorList>
    </citation>
    <scope>NUCLEOTIDE SEQUENCE [LARGE SCALE GENOMIC DNA]</scope>
    <source>
        <strain evidence="3">f. Nagariensis / Eve</strain>
    </source>
</reference>
<sequence length="421" mass="44599">MTPFPCPVTQLNVNPDCKVPGVSAVATVNGVRTKIAPVIEKASQGPPSAMILKLTQMGLNLTTADGAEICITLKPNRAGQGCTTLQQLCVPPPGYPNGTCSAALFDTLDDCCPLKEVNVNPCKTCVYFSLTPYGSISRPYSFTPSQCASLATVVANDMKNQADGNDAAISTNFSLVSCEGTQVKICGDFMSDADGAKLKPFIDDMAISWLSQVAGNLSSSCPVALSNYTVSVAVGGNGTDIGSLPPSCLDAVKSTACKPNPFPFPKCVCNITQGVSPFAPSDLITELPGRRSRSILYCFLFKVVDAIPGQFCTNATTFQKVEFWANEAVRTKVLGFSLRAAGATEWKNISTSWGGKGEETLKATPIGWNLGQANGGHVCVEVDRSVSLDTLCLGPTPNTCWINIFDPSRTCCPLYPTYYTQ</sequence>
<evidence type="ECO:0000259" key="1">
    <source>
        <dbReference type="Pfam" id="PF12499"/>
    </source>
</evidence>
<organism evidence="3">
    <name type="scientific">Volvox carteri f. nagariensis</name>
    <dbReference type="NCBI Taxonomy" id="3068"/>
    <lineage>
        <taxon>Eukaryota</taxon>
        <taxon>Viridiplantae</taxon>
        <taxon>Chlorophyta</taxon>
        <taxon>core chlorophytes</taxon>
        <taxon>Chlorophyceae</taxon>
        <taxon>CS clade</taxon>
        <taxon>Chlamydomonadales</taxon>
        <taxon>Volvocaceae</taxon>
        <taxon>Volvox</taxon>
    </lineage>
</organism>
<dbReference type="OrthoDB" id="524902at2759"/>
<dbReference type="Pfam" id="PF12499">
    <property type="entry name" value="DUF3707"/>
    <property type="match status" value="2"/>
</dbReference>
<dbReference type="Proteomes" id="UP000001058">
    <property type="component" value="Unassembled WGS sequence"/>
</dbReference>
<dbReference type="InParanoid" id="D8TTP9"/>
<dbReference type="eggNOG" id="ENOG502QQEE">
    <property type="taxonomic scope" value="Eukaryota"/>
</dbReference>
<dbReference type="EMBL" id="GL378336">
    <property type="protein sequence ID" value="EFJ49346.1"/>
    <property type="molecule type" value="Genomic_DNA"/>
</dbReference>
<evidence type="ECO:0000313" key="2">
    <source>
        <dbReference type="EMBL" id="EFJ49346.1"/>
    </source>
</evidence>
<dbReference type="GeneID" id="9616460"/>
<dbReference type="KEGG" id="vcn:VOLCADRAFT_104451"/>
<accession>D8TTP9</accession>
<dbReference type="InterPro" id="IPR024616">
    <property type="entry name" value="Pherophorin"/>
</dbReference>